<dbReference type="GO" id="GO:0017183">
    <property type="term" value="P:protein histidyl modification to diphthamide"/>
    <property type="evidence" value="ECO:0007669"/>
    <property type="project" value="InterPro"/>
</dbReference>
<dbReference type="NCBIfam" id="TIGR00322">
    <property type="entry name" value="diphth2_R"/>
    <property type="match status" value="1"/>
</dbReference>
<evidence type="ECO:0000313" key="1">
    <source>
        <dbReference type="EMBL" id="AIE93944.1"/>
    </source>
</evidence>
<proteinExistence type="predicted"/>
<dbReference type="Gene3D" id="3.40.50.11860">
    <property type="entry name" value="Diphthamide synthesis DPH1/DPH2 domain 3"/>
    <property type="match status" value="1"/>
</dbReference>
<dbReference type="InterPro" id="IPR016435">
    <property type="entry name" value="DPH1/DPH2"/>
</dbReference>
<organism evidence="1">
    <name type="scientific">uncultured marine group II/III euryarchaeote AD1000_41_D11</name>
    <dbReference type="NCBI Taxonomy" id="1457766"/>
    <lineage>
        <taxon>Archaea</taxon>
        <taxon>Methanobacteriati</taxon>
        <taxon>Methanobacteriota</taxon>
        <taxon>environmental samples</taxon>
    </lineage>
</organism>
<reference evidence="1" key="1">
    <citation type="journal article" date="2014" name="Genome Biol. Evol.">
        <title>Pangenome evidence for extensive interdomain horizontal transfer affecting lineage core and shell genes in uncultured planktonic thaumarchaeota and euryarchaeota.</title>
        <authorList>
            <person name="Deschamps P."/>
            <person name="Zivanovic Y."/>
            <person name="Moreira D."/>
            <person name="Rodriguez-Valera F."/>
            <person name="Lopez-Garcia P."/>
        </authorList>
    </citation>
    <scope>NUCLEOTIDE SEQUENCE</scope>
</reference>
<dbReference type="EMBL" id="KF900408">
    <property type="protein sequence ID" value="AIE93944.1"/>
    <property type="molecule type" value="Genomic_DNA"/>
</dbReference>
<accession>A0A075FRQ7</accession>
<dbReference type="AlphaFoldDB" id="A0A075FRQ7"/>
<protein>
    <submittedName>
        <fullName evidence="1">Diphthamide synthase subunit (Dph2)</fullName>
    </submittedName>
</protein>
<sequence>MGSTFSNQIGQKRIDLADKITDLLNENGKETIMIGSIHQSHEQLLGLGIDAAVITACPRLAIEDGPTWPMPLLTVPETQIIMGKREPEPYPFDEFA</sequence>
<dbReference type="InterPro" id="IPR042265">
    <property type="entry name" value="DPH1/DPH2_3"/>
</dbReference>
<dbReference type="GO" id="GO:0090560">
    <property type="term" value="F:2-(3-amino-3-carboxypropyl)histidine synthase activity"/>
    <property type="evidence" value="ECO:0007669"/>
    <property type="project" value="InterPro"/>
</dbReference>
<gene>
    <name evidence="1" type="primary">dph2</name>
</gene>
<dbReference type="Pfam" id="PF01866">
    <property type="entry name" value="Diphthamide_syn"/>
    <property type="match status" value="1"/>
</dbReference>
<name>A0A075FRQ7_9EURY</name>